<dbReference type="GeneID" id="18258512"/>
<feature type="compositionally biased region" description="Polar residues" evidence="1">
    <location>
        <begin position="885"/>
        <end position="901"/>
    </location>
</feature>
<feature type="compositionally biased region" description="Polar residues" evidence="1">
    <location>
        <begin position="856"/>
        <end position="878"/>
    </location>
</feature>
<proteinExistence type="predicted"/>
<feature type="region of interest" description="Disordered" evidence="1">
    <location>
        <begin position="851"/>
        <end position="922"/>
    </location>
</feature>
<feature type="compositionally biased region" description="Polar residues" evidence="1">
    <location>
        <begin position="521"/>
        <end position="531"/>
    </location>
</feature>
<feature type="region of interest" description="Disordered" evidence="1">
    <location>
        <begin position="333"/>
        <end position="357"/>
    </location>
</feature>
<evidence type="ECO:0000256" key="1">
    <source>
        <dbReference type="SAM" id="MobiDB-lite"/>
    </source>
</evidence>
<feature type="compositionally biased region" description="Basic and acidic residues" evidence="1">
    <location>
        <begin position="508"/>
        <end position="518"/>
    </location>
</feature>
<dbReference type="eggNOG" id="ENOG502REWI">
    <property type="taxonomic scope" value="Eukaryota"/>
</dbReference>
<protein>
    <submittedName>
        <fullName evidence="2">Uncharacterized protein</fullName>
    </submittedName>
</protein>
<feature type="compositionally biased region" description="Acidic residues" evidence="1">
    <location>
        <begin position="908"/>
        <end position="922"/>
    </location>
</feature>
<dbReference type="KEGG" id="cthr:CTHT_0044740"/>
<dbReference type="AlphaFoldDB" id="G0S967"/>
<sequence length="922" mass="102873">MASFIRRAISGAQSKRGHSAYLHYNVGDVIVEYITNPSDQFMDSLGDSSPSGIARLAEKAIETAVVIAEAVRYRNNKISILDRTNEKTKMSAKAALQNLLNKLKVSRTRSAQNKEPSKLRQTRNKLKRNVPKHVLIAAPVVDRAIRIGAKIAGLLVCFPLLESTSAVEPVTAEIENAPREPNSTESEPGTPTGSASADGRISTRFEPPHIVPVEFSPVSLIEVDPRFTDPRYISLPMPSHYWTGRFMALEDRVKSERLDPQNFERARMGCYDDGEIVAARVFEVLAEYCMTDEALRSLHEWQTDFARRAGNANLLPSGVDPALIFFSREQPDAGAHLRPQSEEHDDDDVSELSSEDGSYYAHETAYETYAEEEYYDNEDVSELNSEDGSYYAHAGKEYNFDGDDADDHAAGYDNYNSDDSLPDTKSGHRFCCEHDNFAYSPTVSTSHVPKPEKLRAATPEYTPGREGEDNLIPKSAEEIATRIRNAKTLMDKLKARVLERRAAREAADAARETAEQVAHEQVQTHTVTSAQDENEDPFIGTTTRNTDFMKKVTMAAAREPMVIKLEPVNATAPRKLSLNPVKAYKNRQWEVAAREIQEEIHRAEQFEREMQAKIAARKDDVAMLEQWLGSFGRREAQTPFGDQTGPHKGKGYCYCSNPAMAEAIARNPYTNMITEIVVQSSESEPGMGVVIGGVEEEHIKEKEFVYLCREQKVQQNQQRMPSHNLSAHLTVAGGSMEYKMPLETGIFLRRHRPQPQGLNTATVVAAEKQFGCLINKNTTTCTQKNTDKGKQPAAATTTSPYRPRCPLPLSSFKNSSINDIYGEGNKNNNNNNIYKASAIRITTQAQIYHAKKNSESTDNSRNTSSGTTSASVNSTGTQVHRCHNRNYSYGSMTSVNTTGTQVHRRVDDEDCDTEEEEECEMF</sequence>
<dbReference type="RefSeq" id="XP_006694863.1">
    <property type="nucleotide sequence ID" value="XM_006694800.1"/>
</dbReference>
<feature type="compositionally biased region" description="Acidic residues" evidence="1">
    <location>
        <begin position="343"/>
        <end position="354"/>
    </location>
</feature>
<dbReference type="OrthoDB" id="3557758at2759"/>
<name>G0S967_CHATD</name>
<feature type="region of interest" description="Disordered" evidence="1">
    <location>
        <begin position="782"/>
        <end position="807"/>
    </location>
</feature>
<gene>
    <name evidence="2" type="ORF">CTHT_0044740</name>
</gene>
<organism evidence="3">
    <name type="scientific">Chaetomium thermophilum (strain DSM 1495 / CBS 144.50 / IMI 039719)</name>
    <name type="common">Thermochaetoides thermophila</name>
    <dbReference type="NCBI Taxonomy" id="759272"/>
    <lineage>
        <taxon>Eukaryota</taxon>
        <taxon>Fungi</taxon>
        <taxon>Dikarya</taxon>
        <taxon>Ascomycota</taxon>
        <taxon>Pezizomycotina</taxon>
        <taxon>Sordariomycetes</taxon>
        <taxon>Sordariomycetidae</taxon>
        <taxon>Sordariales</taxon>
        <taxon>Chaetomiaceae</taxon>
        <taxon>Thermochaetoides</taxon>
    </lineage>
</organism>
<dbReference type="HOGENOM" id="CLU_316417_0_0_1"/>
<dbReference type="Proteomes" id="UP000008066">
    <property type="component" value="Unassembled WGS sequence"/>
</dbReference>
<feature type="region of interest" description="Disordered" evidence="1">
    <location>
        <begin position="174"/>
        <end position="202"/>
    </location>
</feature>
<reference evidence="2 3" key="1">
    <citation type="journal article" date="2011" name="Cell">
        <title>Insight into structure and assembly of the nuclear pore complex by utilizing the genome of a eukaryotic thermophile.</title>
        <authorList>
            <person name="Amlacher S."/>
            <person name="Sarges P."/>
            <person name="Flemming D."/>
            <person name="van Noort V."/>
            <person name="Kunze R."/>
            <person name="Devos D.P."/>
            <person name="Arumugam M."/>
            <person name="Bork P."/>
            <person name="Hurt E."/>
        </authorList>
    </citation>
    <scope>NUCLEOTIDE SEQUENCE [LARGE SCALE GENOMIC DNA]</scope>
    <source>
        <strain evidence="3">DSM 1495 / CBS 144.50 / IMI 039719</strain>
    </source>
</reference>
<evidence type="ECO:0000313" key="3">
    <source>
        <dbReference type="Proteomes" id="UP000008066"/>
    </source>
</evidence>
<dbReference type="EMBL" id="GL988043">
    <property type="protein sequence ID" value="EGS19978.1"/>
    <property type="molecule type" value="Genomic_DNA"/>
</dbReference>
<keyword evidence="3" id="KW-1185">Reference proteome</keyword>
<feature type="region of interest" description="Disordered" evidence="1">
    <location>
        <begin position="508"/>
        <end position="539"/>
    </location>
</feature>
<feature type="compositionally biased region" description="Polar residues" evidence="1">
    <location>
        <begin position="181"/>
        <end position="195"/>
    </location>
</feature>
<accession>G0S967</accession>
<evidence type="ECO:0000313" key="2">
    <source>
        <dbReference type="EMBL" id="EGS19978.1"/>
    </source>
</evidence>